<organism evidence="2 3">
    <name type="scientific">Sinanodonta woodiana</name>
    <name type="common">Chinese pond mussel</name>
    <name type="synonym">Anodonta woodiana</name>
    <dbReference type="NCBI Taxonomy" id="1069815"/>
    <lineage>
        <taxon>Eukaryota</taxon>
        <taxon>Metazoa</taxon>
        <taxon>Spiralia</taxon>
        <taxon>Lophotrochozoa</taxon>
        <taxon>Mollusca</taxon>
        <taxon>Bivalvia</taxon>
        <taxon>Autobranchia</taxon>
        <taxon>Heteroconchia</taxon>
        <taxon>Palaeoheterodonta</taxon>
        <taxon>Unionida</taxon>
        <taxon>Unionoidea</taxon>
        <taxon>Unionidae</taxon>
        <taxon>Unioninae</taxon>
        <taxon>Sinanodonta</taxon>
    </lineage>
</organism>
<protein>
    <submittedName>
        <fullName evidence="2">Uncharacterized protein</fullName>
    </submittedName>
</protein>
<dbReference type="Proteomes" id="UP001634394">
    <property type="component" value="Unassembled WGS sequence"/>
</dbReference>
<evidence type="ECO:0000256" key="1">
    <source>
        <dbReference type="SAM" id="SignalP"/>
    </source>
</evidence>
<gene>
    <name evidence="2" type="ORF">ACJMK2_005919</name>
</gene>
<sequence length="250" mass="27907">MNFMKVGKVIFRSIVLLMVCIVAIQGAPSPITPAMAPSVCGNVNYKKWHLPCGVACIHVKDSDMQKDTATNLIKGKLDNIILHMKEAQDIIKDLKIKYSNGRIGNSHLVTSIQEKTEYAFDKGNIDLKNEGTTVKSSNVTEIIKADYDSMAAAIMFTEQLRFNEDSSKRYGQLSRNLNGLSDKLATVLCDFEIIQCISGSVSSTNITCQRTVAGSVQSWTTEEARSSVEYWVLRDIEKYLQVLIPKYRLI</sequence>
<comment type="caution">
    <text evidence="2">The sequence shown here is derived from an EMBL/GenBank/DDBJ whole genome shotgun (WGS) entry which is preliminary data.</text>
</comment>
<keyword evidence="1" id="KW-0732">Signal</keyword>
<proteinExistence type="predicted"/>
<accession>A0ABD3VRL1</accession>
<reference evidence="2 3" key="1">
    <citation type="submission" date="2024-11" db="EMBL/GenBank/DDBJ databases">
        <title>Chromosome-level genome assembly of the freshwater bivalve Anodonta woodiana.</title>
        <authorList>
            <person name="Chen X."/>
        </authorList>
    </citation>
    <scope>NUCLEOTIDE SEQUENCE [LARGE SCALE GENOMIC DNA]</scope>
    <source>
        <strain evidence="2">MN2024</strain>
        <tissue evidence="2">Gills</tissue>
    </source>
</reference>
<keyword evidence="3" id="KW-1185">Reference proteome</keyword>
<name>A0ABD3VRL1_SINWO</name>
<feature type="signal peptide" evidence="1">
    <location>
        <begin position="1"/>
        <end position="26"/>
    </location>
</feature>
<evidence type="ECO:0000313" key="2">
    <source>
        <dbReference type="EMBL" id="KAL3864215.1"/>
    </source>
</evidence>
<dbReference type="EMBL" id="JBJQND010000010">
    <property type="protein sequence ID" value="KAL3864215.1"/>
    <property type="molecule type" value="Genomic_DNA"/>
</dbReference>
<dbReference type="AlphaFoldDB" id="A0ABD3VRL1"/>
<evidence type="ECO:0000313" key="3">
    <source>
        <dbReference type="Proteomes" id="UP001634394"/>
    </source>
</evidence>
<feature type="chain" id="PRO_5044895069" evidence="1">
    <location>
        <begin position="27"/>
        <end position="250"/>
    </location>
</feature>